<proteinExistence type="predicted"/>
<feature type="region of interest" description="Disordered" evidence="2">
    <location>
        <begin position="1012"/>
        <end position="1035"/>
    </location>
</feature>
<feature type="coiled-coil region" evidence="1">
    <location>
        <begin position="175"/>
        <end position="202"/>
    </location>
</feature>
<dbReference type="EnsemblMetazoa" id="CLYHEMT025410.1">
    <property type="protein sequence ID" value="CLYHEMP025410.1"/>
    <property type="gene ID" value="CLYHEMG025410"/>
</dbReference>
<feature type="coiled-coil region" evidence="1">
    <location>
        <begin position="779"/>
        <end position="883"/>
    </location>
</feature>
<evidence type="ECO:0000313" key="3">
    <source>
        <dbReference type="EnsemblMetazoa" id="CLYHEMP025410.1"/>
    </source>
</evidence>
<dbReference type="Proteomes" id="UP000594262">
    <property type="component" value="Unplaced"/>
</dbReference>
<feature type="compositionally biased region" description="Low complexity" evidence="2">
    <location>
        <begin position="1156"/>
        <end position="1191"/>
    </location>
</feature>
<keyword evidence="1" id="KW-0175">Coiled coil</keyword>
<organism evidence="3 4">
    <name type="scientific">Clytia hemisphaerica</name>
    <dbReference type="NCBI Taxonomy" id="252671"/>
    <lineage>
        <taxon>Eukaryota</taxon>
        <taxon>Metazoa</taxon>
        <taxon>Cnidaria</taxon>
        <taxon>Hydrozoa</taxon>
        <taxon>Hydroidolina</taxon>
        <taxon>Leptothecata</taxon>
        <taxon>Obeliida</taxon>
        <taxon>Clytiidae</taxon>
        <taxon>Clytia</taxon>
    </lineage>
</organism>
<protein>
    <submittedName>
        <fullName evidence="3">Uncharacterized protein</fullName>
    </submittedName>
</protein>
<feature type="region of interest" description="Disordered" evidence="2">
    <location>
        <begin position="1156"/>
        <end position="1260"/>
    </location>
</feature>
<feature type="coiled-coil region" evidence="1">
    <location>
        <begin position="310"/>
        <end position="675"/>
    </location>
</feature>
<feature type="compositionally biased region" description="Basic residues" evidence="2">
    <location>
        <begin position="1192"/>
        <end position="1210"/>
    </location>
</feature>
<feature type="compositionally biased region" description="Polar residues" evidence="2">
    <location>
        <begin position="151"/>
        <end position="162"/>
    </location>
</feature>
<evidence type="ECO:0000313" key="4">
    <source>
        <dbReference type="Proteomes" id="UP000594262"/>
    </source>
</evidence>
<evidence type="ECO:0000256" key="2">
    <source>
        <dbReference type="SAM" id="MobiDB-lite"/>
    </source>
</evidence>
<sequence length="1310" mass="149462">MLLNSKIIAKMDISSMQTCELCPEQIFLSQMELDHHKSSHQAENESVRNITSTKLAQLKKTKKILSAKFKAIKNEVSLMCKWNAHDEKAVGLLEKELVSLKQQIDEKDTVIKLFSDNQVKSATNDLVYEFKKRLDAEYGELMRRTIKRDQPQTSSSNLSISAGPSKEHSSSNCTCATAETNLEKFSEEVSELKEKLSESTALVQDMTLKNQEVEGDLAQAVEALESSNITIRHMMQDKEKIEARLHANEEKIKKQYELIQDHEKRSPSVEIQEKIALLHEQLTATDAELVHLMECVDEKESDLAHAHGEQKMMENENVILTQLIDELREEQKEMCLQWEDEMKELLSKQRSLEQENQSLLCKLADYEVASRDQTVKIDQLTLYVEELECHKAQDKEQIALLTAERDELKQNLISLQQTHEKCIAEKQKLMASSEKSVEDMRLKMQKYLDDEKETSQELQANLEEQLKELRRKHRTEISKYDGEMLNLQNTIEDLEKEINIAKALPKVDTGKVKSLKKDLSDANFQLSKKAELENTVEELRQDLNSTQRSLDVANSRKDSFRKEISELKESLDTEIGKTSDFRRQRDLAEKKFNNRQQQLARAEEDVATIKTQFVSLKKQLALKDTEHQIEIERLMVQINDLQIEKDHAQKSVCENQKLQSDIAKITSENETLSIEVSNKNKSEKNLTDEIKCLTKKVQRLDVVSAGNEKLTSQNEALCAEISNMKELEKSHVEEIQSLTIKINDLEKLQQSAPSKDKLLHLEEELASAKEQQEEIIFTNDKIKKQYNAAKNKLATSLDETEHLKEKSLQAEKLTKDTELLLEKKHKELEAKTTKLQKQDREISQFLDQRSDLKSKITKVVKNSEKLKMAKELAEQKLKEEKIRTTELGEIVNELRDKDHKATEVLLFEEQRKRSDLEGIIDQMKLRDHQTHKELTSEKQKTSKLEQMVIQMKAEMEAIKMANQSSKADEFSQRTEETVEQPIPLFPAKGETSGKQQTRIVNDDFLDGVSACSSEEEEEITPTASQISLSGEIPEQADRDESIIDDDEQRQPQQVSENVDFYSSDDDLNTALVRKETVVYRTSPLVPSNDDEHDIEIPKRQLSEKIINGFEKSHNEDFGDLSGKYVKVISEKPSLDASVTHNHASLPDLVLNNSVNSSDSDVSLKADSSSSESLPSSGSSSSESINKSSNASKRNKKENKKSKKITNKHMPIHFSNNTSPGESQKGEEHSNHKMLDDKSNNKRTPKADGNRKLKSSGAKTQPIVSQGANIRRLSAVFSKETITPVVTHKCFPQPSKISSIKEKFENLGCRD</sequence>
<keyword evidence="4" id="KW-1185">Reference proteome</keyword>
<evidence type="ECO:0000256" key="1">
    <source>
        <dbReference type="SAM" id="Coils"/>
    </source>
</evidence>
<feature type="region of interest" description="Disordered" evidence="2">
    <location>
        <begin position="145"/>
        <end position="173"/>
    </location>
</feature>
<feature type="coiled-coil region" evidence="1">
    <location>
        <begin position="231"/>
        <end position="265"/>
    </location>
</feature>
<feature type="compositionally biased region" description="Basic and acidic residues" evidence="2">
    <location>
        <begin position="1223"/>
        <end position="1250"/>
    </location>
</feature>
<reference evidence="3" key="1">
    <citation type="submission" date="2021-01" db="UniProtKB">
        <authorList>
            <consortium name="EnsemblMetazoa"/>
        </authorList>
    </citation>
    <scope>IDENTIFICATION</scope>
</reference>
<accession>A0A7M5XM22</accession>
<name>A0A7M5XM22_9CNID</name>